<protein>
    <recommendedName>
        <fullName evidence="2 10">Dihydrolipoyl dehydrogenase</fullName>
        <ecNumber evidence="10">1.8.1.4</ecNumber>
    </recommendedName>
</protein>
<dbReference type="AlphaFoldDB" id="A0A1M7FN27"/>
<reference evidence="13 14" key="1">
    <citation type="submission" date="2016-11" db="EMBL/GenBank/DDBJ databases">
        <authorList>
            <person name="Jaros S."/>
            <person name="Januszkiewicz K."/>
            <person name="Wedrychowicz H."/>
        </authorList>
    </citation>
    <scope>NUCLEOTIDE SEQUENCE [LARGE SCALE GENOMIC DNA]</scope>
    <source>
        <strain evidence="13 14">BPI-34</strain>
    </source>
</reference>
<dbReference type="RefSeq" id="WP_073043651.1">
    <property type="nucleotide sequence ID" value="NZ_FRCJ01000002.1"/>
</dbReference>
<name>A0A1M7FN27_XYLRU</name>
<dbReference type="InterPro" id="IPR006258">
    <property type="entry name" value="Lipoamide_DH"/>
</dbReference>
<evidence type="ECO:0000256" key="8">
    <source>
        <dbReference type="ARBA" id="ARBA00023157"/>
    </source>
</evidence>
<dbReference type="Gene3D" id="3.30.390.30">
    <property type="match status" value="1"/>
</dbReference>
<dbReference type="Proteomes" id="UP000184280">
    <property type="component" value="Unassembled WGS sequence"/>
</dbReference>
<keyword evidence="9 10" id="KW-0676">Redox-active center</keyword>
<dbReference type="GO" id="GO:0004148">
    <property type="term" value="F:dihydrolipoyl dehydrogenase (NADH) activity"/>
    <property type="evidence" value="ECO:0007669"/>
    <property type="project" value="UniProtKB-EC"/>
</dbReference>
<keyword evidence="6 10" id="KW-0560">Oxidoreductase</keyword>
<dbReference type="InterPro" id="IPR004099">
    <property type="entry name" value="Pyr_nucl-diS_OxRdtase_dimer"/>
</dbReference>
<comment type="miscellaneous">
    <text evidence="10">The active site is a redox-active disulfide bond.</text>
</comment>
<comment type="cofactor">
    <cofactor evidence="10">
        <name>FAD</name>
        <dbReference type="ChEBI" id="CHEBI:57692"/>
    </cofactor>
    <text evidence="10">Binds 1 FAD per subunit.</text>
</comment>
<dbReference type="Pfam" id="PF07992">
    <property type="entry name" value="Pyr_redox_2"/>
    <property type="match status" value="1"/>
</dbReference>
<keyword evidence="8" id="KW-1015">Disulfide bond</keyword>
<gene>
    <name evidence="13" type="ORF">SAMN04488494_1205</name>
</gene>
<dbReference type="SUPFAM" id="SSF55424">
    <property type="entry name" value="FAD/NAD-linked reductases, dimerisation (C-terminal) domain"/>
    <property type="match status" value="1"/>
</dbReference>
<feature type="domain" description="Pyridine nucleotide-disulphide oxidoreductase dimerisation" evidence="11">
    <location>
        <begin position="315"/>
        <end position="422"/>
    </location>
</feature>
<evidence type="ECO:0000256" key="9">
    <source>
        <dbReference type="ARBA" id="ARBA00023284"/>
    </source>
</evidence>
<dbReference type="InterPro" id="IPR016156">
    <property type="entry name" value="FAD/NAD-linked_Rdtase_dimer_sf"/>
</dbReference>
<dbReference type="PROSITE" id="PS00076">
    <property type="entry name" value="PYRIDINE_REDOX_1"/>
    <property type="match status" value="1"/>
</dbReference>
<evidence type="ECO:0000256" key="2">
    <source>
        <dbReference type="ARBA" id="ARBA00016961"/>
    </source>
</evidence>
<accession>A0A1M7FN27</accession>
<evidence type="ECO:0000313" key="14">
    <source>
        <dbReference type="Proteomes" id="UP000184280"/>
    </source>
</evidence>
<dbReference type="PANTHER" id="PTHR22912">
    <property type="entry name" value="DISULFIDE OXIDOREDUCTASE"/>
    <property type="match status" value="1"/>
</dbReference>
<comment type="catalytic activity">
    <reaction evidence="10">
        <text>N(6)-[(R)-dihydrolipoyl]-L-lysyl-[protein] + NAD(+) = N(6)-[(R)-lipoyl]-L-lysyl-[protein] + NADH + H(+)</text>
        <dbReference type="Rhea" id="RHEA:15045"/>
        <dbReference type="Rhea" id="RHEA-COMP:10474"/>
        <dbReference type="Rhea" id="RHEA-COMP:10475"/>
        <dbReference type="ChEBI" id="CHEBI:15378"/>
        <dbReference type="ChEBI" id="CHEBI:57540"/>
        <dbReference type="ChEBI" id="CHEBI:57945"/>
        <dbReference type="ChEBI" id="CHEBI:83099"/>
        <dbReference type="ChEBI" id="CHEBI:83100"/>
        <dbReference type="EC" id="1.8.1.4"/>
    </reaction>
</comment>
<dbReference type="PRINTS" id="PR00411">
    <property type="entry name" value="PNDRDTASEI"/>
</dbReference>
<dbReference type="InterPro" id="IPR036188">
    <property type="entry name" value="FAD/NAD-bd_sf"/>
</dbReference>
<comment type="similarity">
    <text evidence="1 10">Belongs to the class-I pyridine nucleotide-disulfide oxidoreductase family.</text>
</comment>
<evidence type="ECO:0000256" key="6">
    <source>
        <dbReference type="ARBA" id="ARBA00023002"/>
    </source>
</evidence>
<dbReference type="GO" id="GO:0006103">
    <property type="term" value="P:2-oxoglutarate metabolic process"/>
    <property type="evidence" value="ECO:0007669"/>
    <property type="project" value="TreeGrafter"/>
</dbReference>
<evidence type="ECO:0000256" key="4">
    <source>
        <dbReference type="ARBA" id="ARBA00022630"/>
    </source>
</evidence>
<proteinExistence type="inferred from homology"/>
<evidence type="ECO:0000256" key="10">
    <source>
        <dbReference type="RuleBase" id="RU003692"/>
    </source>
</evidence>
<keyword evidence="4 10" id="KW-0285">Flavoprotein</keyword>
<evidence type="ECO:0000256" key="1">
    <source>
        <dbReference type="ARBA" id="ARBA00007532"/>
    </source>
</evidence>
<dbReference type="EMBL" id="FRCJ01000002">
    <property type="protein sequence ID" value="SHM05158.1"/>
    <property type="molecule type" value="Genomic_DNA"/>
</dbReference>
<keyword evidence="7 10" id="KW-0520">NAD</keyword>
<dbReference type="GO" id="GO:0050660">
    <property type="term" value="F:flavin adenine dinucleotide binding"/>
    <property type="evidence" value="ECO:0007669"/>
    <property type="project" value="InterPro"/>
</dbReference>
<dbReference type="Gene3D" id="3.50.50.60">
    <property type="entry name" value="FAD/NAD(P)-binding domain"/>
    <property type="match status" value="3"/>
</dbReference>
<feature type="domain" description="FAD/NAD(P)-binding" evidence="12">
    <location>
        <begin position="3"/>
        <end position="296"/>
    </location>
</feature>
<evidence type="ECO:0000259" key="12">
    <source>
        <dbReference type="Pfam" id="PF07992"/>
    </source>
</evidence>
<dbReference type="InterPro" id="IPR012999">
    <property type="entry name" value="Pyr_OxRdtase_I_AS"/>
</dbReference>
<evidence type="ECO:0000256" key="5">
    <source>
        <dbReference type="ARBA" id="ARBA00022827"/>
    </source>
</evidence>
<evidence type="ECO:0000313" key="13">
    <source>
        <dbReference type="EMBL" id="SHM05158.1"/>
    </source>
</evidence>
<keyword evidence="5 10" id="KW-0274">FAD</keyword>
<dbReference type="FunFam" id="3.30.390.30:FF:000001">
    <property type="entry name" value="Dihydrolipoyl dehydrogenase"/>
    <property type="match status" value="1"/>
</dbReference>
<sequence length="428" mass="46229">MTDLIIIGAGPGGYETAIEAAKRGMSVTLINDGPLGGVCLNEGCIPTKTFCHYAGKEDFATVAERKEAVVSQLRKGVAYLLKNPNITIVEGKARFKNAQTVVVNGAEYVAKDIIIATGSKPAMLPISGADSEIVFTSTDVLNLKELPESIFVIGGGVIGLEMASYLHRFGVEVTVLEYAPQLLPNFDAEISKRLKMLLTKQGIRIETDAQVTAIDDEGFVTYQKKGQEYNVECDKVLMAVGRTPNTETLNLEAAGVTYNRKGIEVDDNMQTSIPHIFAIGDVNGKMMLAHVATFQGYRALNSIQGKTDKIKFNMVPAAVFTIPEVASVGLTEALCDDEELDYKVVKVPFGTVGKAIAMGEPDGFCKLIIDKETRIILGCHIMGVHASDLVQEVVTMMNIGVTIDDAKDIIHAHPTLNEIIQIAIHQAE</sequence>
<dbReference type="OrthoDB" id="9800167at2"/>
<dbReference type="SUPFAM" id="SSF51905">
    <property type="entry name" value="FAD/NAD(P)-binding domain"/>
    <property type="match status" value="1"/>
</dbReference>
<dbReference type="EC" id="1.8.1.4" evidence="10"/>
<dbReference type="InterPro" id="IPR050151">
    <property type="entry name" value="Class-I_Pyr_Nuc-Dis_Oxidored"/>
</dbReference>
<dbReference type="Pfam" id="PF02852">
    <property type="entry name" value="Pyr_redox_dim"/>
    <property type="match status" value="1"/>
</dbReference>
<evidence type="ECO:0000259" key="11">
    <source>
        <dbReference type="Pfam" id="PF02852"/>
    </source>
</evidence>
<dbReference type="PRINTS" id="PR00368">
    <property type="entry name" value="FADPNR"/>
</dbReference>
<dbReference type="PANTHER" id="PTHR22912:SF217">
    <property type="entry name" value="DIHYDROLIPOYL DEHYDROGENASE"/>
    <property type="match status" value="1"/>
</dbReference>
<keyword evidence="3" id="KW-0963">Cytoplasm</keyword>
<dbReference type="NCBIfam" id="TIGR01350">
    <property type="entry name" value="lipoamide_DH"/>
    <property type="match status" value="1"/>
</dbReference>
<evidence type="ECO:0000256" key="7">
    <source>
        <dbReference type="ARBA" id="ARBA00023027"/>
    </source>
</evidence>
<evidence type="ECO:0000256" key="3">
    <source>
        <dbReference type="ARBA" id="ARBA00022490"/>
    </source>
</evidence>
<organism evidence="13 14">
    <name type="scientific">Xylanibacter ruminicola</name>
    <name type="common">Prevotella ruminicola</name>
    <dbReference type="NCBI Taxonomy" id="839"/>
    <lineage>
        <taxon>Bacteria</taxon>
        <taxon>Pseudomonadati</taxon>
        <taxon>Bacteroidota</taxon>
        <taxon>Bacteroidia</taxon>
        <taxon>Bacteroidales</taxon>
        <taxon>Prevotellaceae</taxon>
        <taxon>Xylanibacter</taxon>
    </lineage>
</organism>
<dbReference type="InterPro" id="IPR023753">
    <property type="entry name" value="FAD/NAD-binding_dom"/>
</dbReference>